<dbReference type="GO" id="GO:0003700">
    <property type="term" value="F:DNA-binding transcription factor activity"/>
    <property type="evidence" value="ECO:0007669"/>
    <property type="project" value="InterPro"/>
</dbReference>
<evidence type="ECO:0000259" key="4">
    <source>
        <dbReference type="PROSITE" id="PS01124"/>
    </source>
</evidence>
<reference evidence="5 6" key="1">
    <citation type="submission" date="2019-08" db="EMBL/GenBank/DDBJ databases">
        <authorList>
            <person name="Peeters C."/>
        </authorList>
    </citation>
    <scope>NUCLEOTIDE SEQUENCE [LARGE SCALE GENOMIC DNA]</scope>
    <source>
        <strain evidence="5 6">LMG 31115</strain>
    </source>
</reference>
<dbReference type="Pfam" id="PF12833">
    <property type="entry name" value="HTH_18"/>
    <property type="match status" value="1"/>
</dbReference>
<name>A0A5E4RT51_9BURK</name>
<dbReference type="GO" id="GO:0043565">
    <property type="term" value="F:sequence-specific DNA binding"/>
    <property type="evidence" value="ECO:0007669"/>
    <property type="project" value="InterPro"/>
</dbReference>
<dbReference type="InterPro" id="IPR018062">
    <property type="entry name" value="HTH_AraC-typ_CS"/>
</dbReference>
<dbReference type="InterPro" id="IPR020449">
    <property type="entry name" value="Tscrpt_reg_AraC-type_HTH"/>
</dbReference>
<dbReference type="PRINTS" id="PR00032">
    <property type="entry name" value="HTHARAC"/>
</dbReference>
<dbReference type="RefSeq" id="WP_150682620.1">
    <property type="nucleotide sequence ID" value="NZ_CABPSF010000001.1"/>
</dbReference>
<feature type="domain" description="HTH araC/xylS-type" evidence="4">
    <location>
        <begin position="5"/>
        <end position="103"/>
    </location>
</feature>
<dbReference type="PROSITE" id="PS00041">
    <property type="entry name" value="HTH_ARAC_FAMILY_1"/>
    <property type="match status" value="1"/>
</dbReference>
<evidence type="ECO:0000256" key="2">
    <source>
        <dbReference type="ARBA" id="ARBA00023125"/>
    </source>
</evidence>
<dbReference type="PANTHER" id="PTHR47504:SF5">
    <property type="entry name" value="RIGHT ORIGIN-BINDING PROTEIN"/>
    <property type="match status" value="1"/>
</dbReference>
<dbReference type="InterPro" id="IPR011256">
    <property type="entry name" value="Reg_factor_effector_dom_sf"/>
</dbReference>
<evidence type="ECO:0000256" key="3">
    <source>
        <dbReference type="ARBA" id="ARBA00023163"/>
    </source>
</evidence>
<dbReference type="SUPFAM" id="SSF55136">
    <property type="entry name" value="Probable bacterial effector-binding domain"/>
    <property type="match status" value="1"/>
</dbReference>
<keyword evidence="1" id="KW-0805">Transcription regulation</keyword>
<keyword evidence="3" id="KW-0804">Transcription</keyword>
<dbReference type="SMART" id="SM00871">
    <property type="entry name" value="AraC_E_bind"/>
    <property type="match status" value="1"/>
</dbReference>
<dbReference type="InterPro" id="IPR018060">
    <property type="entry name" value="HTH_AraC"/>
</dbReference>
<dbReference type="Gene3D" id="3.20.80.10">
    <property type="entry name" value="Regulatory factor, effector binding domain"/>
    <property type="match status" value="1"/>
</dbReference>
<sequence>MTPVGKALWYIEIQIGSELTLDHIAHASEMSRFAISRLFAITTGWSVMRYVRARRLTRAAQTLANDAPDILSVALDAGYSSHEAFTRAFADFFGLTPEQLRARRHLDGLGLVEPLRMKDIKFIDLAPPRIETGRPLTVAGLSSRFTFATNEGIPALWEAFNPYFRNFPDQVSDVTYGVCCNPDGEGGFEYIAGVEVSRRDRLPEGFRCVDIAPLQYAVFEHKGHISLLHQTVYTIWHQWLPSSGLDAVDAPDFERYSEDFNPVAGTGSLEIWLPVKTR</sequence>
<keyword evidence="2" id="KW-0238">DNA-binding</keyword>
<organism evidence="5 6">
    <name type="scientific">Pandoraea iniqua</name>
    <dbReference type="NCBI Taxonomy" id="2508288"/>
    <lineage>
        <taxon>Bacteria</taxon>
        <taxon>Pseudomonadati</taxon>
        <taxon>Pseudomonadota</taxon>
        <taxon>Betaproteobacteria</taxon>
        <taxon>Burkholderiales</taxon>
        <taxon>Burkholderiaceae</taxon>
        <taxon>Pandoraea</taxon>
    </lineage>
</organism>
<dbReference type="Gene3D" id="1.10.10.60">
    <property type="entry name" value="Homeodomain-like"/>
    <property type="match status" value="2"/>
</dbReference>
<proteinExistence type="predicted"/>
<gene>
    <name evidence="5" type="ORF">PIN31115_00321</name>
</gene>
<dbReference type="SUPFAM" id="SSF46689">
    <property type="entry name" value="Homeodomain-like"/>
    <property type="match status" value="2"/>
</dbReference>
<evidence type="ECO:0000313" key="6">
    <source>
        <dbReference type="Proteomes" id="UP000333828"/>
    </source>
</evidence>
<evidence type="ECO:0000313" key="5">
    <source>
        <dbReference type="EMBL" id="VVD65634.1"/>
    </source>
</evidence>
<dbReference type="AlphaFoldDB" id="A0A5E4RT51"/>
<dbReference type="InterPro" id="IPR009057">
    <property type="entry name" value="Homeodomain-like_sf"/>
</dbReference>
<keyword evidence="6" id="KW-1185">Reference proteome</keyword>
<dbReference type="EMBL" id="CABPSI010000001">
    <property type="protein sequence ID" value="VVD65634.1"/>
    <property type="molecule type" value="Genomic_DNA"/>
</dbReference>
<protein>
    <submittedName>
        <fullName evidence="5">AraC family transcriptional regulator</fullName>
    </submittedName>
</protein>
<evidence type="ECO:0000256" key="1">
    <source>
        <dbReference type="ARBA" id="ARBA00023015"/>
    </source>
</evidence>
<dbReference type="SMART" id="SM00342">
    <property type="entry name" value="HTH_ARAC"/>
    <property type="match status" value="1"/>
</dbReference>
<dbReference type="Pfam" id="PF06445">
    <property type="entry name" value="GyrI-like"/>
    <property type="match status" value="1"/>
</dbReference>
<dbReference type="PANTHER" id="PTHR47504">
    <property type="entry name" value="RIGHT ORIGIN-BINDING PROTEIN"/>
    <property type="match status" value="1"/>
</dbReference>
<dbReference type="PROSITE" id="PS01124">
    <property type="entry name" value="HTH_ARAC_FAMILY_2"/>
    <property type="match status" value="1"/>
</dbReference>
<dbReference type="Proteomes" id="UP000333828">
    <property type="component" value="Unassembled WGS sequence"/>
</dbReference>
<dbReference type="InterPro" id="IPR050959">
    <property type="entry name" value="MarA-like"/>
</dbReference>
<accession>A0A5E4RT51</accession>
<dbReference type="InterPro" id="IPR029442">
    <property type="entry name" value="GyrI-like"/>
</dbReference>
<dbReference type="InterPro" id="IPR010499">
    <property type="entry name" value="AraC_E-bd"/>
</dbReference>